<keyword evidence="11" id="KW-1185">Reference proteome</keyword>
<dbReference type="RefSeq" id="WP_135349239.1">
    <property type="nucleotide sequence ID" value="NZ_SRJD01000016.1"/>
</dbReference>
<feature type="transmembrane region" description="Helical" evidence="9">
    <location>
        <begin position="75"/>
        <end position="100"/>
    </location>
</feature>
<comment type="caution">
    <text evidence="10">The sequence shown here is derived from an EMBL/GenBank/DDBJ whole genome shotgun (WGS) entry which is preliminary data.</text>
</comment>
<name>A0A4Z0GM11_9BACL</name>
<evidence type="ECO:0000256" key="2">
    <source>
        <dbReference type="ARBA" id="ARBA00005540"/>
    </source>
</evidence>
<dbReference type="GO" id="GO:0005886">
    <property type="term" value="C:plasma membrane"/>
    <property type="evidence" value="ECO:0007669"/>
    <property type="project" value="UniProtKB-SubCell"/>
</dbReference>
<dbReference type="AlphaFoldDB" id="A0A4Z0GM11"/>
<sequence length="202" mass="21684">MMQSSLKKMILVSLLSAIGFLIMLIAFPVPMIPGFLTLDFSDLPALIGAMILGPIAGIAIELIKNILHVLLTGSLTVVPVGEMANFSAGSILILVSWLFYRKKRSLSALATGMIIGTLAMTIIMSVANYYLIFPGYALFLGFSINAAVSVAQSANHSIQNLLTLIVYGVAPFNLLKGIALTILIIPVFARLRGFISRKRTVS</sequence>
<dbReference type="GO" id="GO:0032217">
    <property type="term" value="F:riboflavin transmembrane transporter activity"/>
    <property type="evidence" value="ECO:0007669"/>
    <property type="project" value="UniProtKB-UniRule"/>
</dbReference>
<dbReference type="PIRSF" id="PIRSF037778">
    <property type="entry name" value="UCP037778_transp_RibU"/>
    <property type="match status" value="1"/>
</dbReference>
<dbReference type="InterPro" id="IPR025720">
    <property type="entry name" value="RibU"/>
</dbReference>
<dbReference type="EMBL" id="SRJD01000016">
    <property type="protein sequence ID" value="TGA97148.1"/>
    <property type="molecule type" value="Genomic_DNA"/>
</dbReference>
<keyword evidence="4 8" id="KW-1003">Cell membrane</keyword>
<protein>
    <recommendedName>
        <fullName evidence="8">Riboflavin transporter</fullName>
    </recommendedName>
</protein>
<feature type="transmembrane region" description="Helical" evidence="9">
    <location>
        <begin position="12"/>
        <end position="31"/>
    </location>
</feature>
<feature type="transmembrane region" description="Helical" evidence="9">
    <location>
        <begin position="43"/>
        <end position="63"/>
    </location>
</feature>
<evidence type="ECO:0000256" key="1">
    <source>
        <dbReference type="ARBA" id="ARBA00004651"/>
    </source>
</evidence>
<dbReference type="OrthoDB" id="9809216at2"/>
<evidence type="ECO:0000256" key="4">
    <source>
        <dbReference type="ARBA" id="ARBA00022475"/>
    </source>
</evidence>
<comment type="subcellular location">
    <subcellularLocation>
        <location evidence="1">Cell membrane</location>
        <topology evidence="1">Multi-pass membrane protein</topology>
    </subcellularLocation>
</comment>
<dbReference type="Proteomes" id="UP000298347">
    <property type="component" value="Unassembled WGS sequence"/>
</dbReference>
<evidence type="ECO:0000256" key="9">
    <source>
        <dbReference type="SAM" id="Phobius"/>
    </source>
</evidence>
<comment type="similarity">
    <text evidence="2 8">Belongs to the prokaryotic riboflavin transporter (P-RFT) (TC 2.A.87) family.</text>
</comment>
<evidence type="ECO:0000256" key="7">
    <source>
        <dbReference type="ARBA" id="ARBA00023136"/>
    </source>
</evidence>
<keyword evidence="7 8" id="KW-0472">Membrane</keyword>
<dbReference type="InterPro" id="IPR024529">
    <property type="entry name" value="ECF_trnsprt_substrate-spec"/>
</dbReference>
<proteinExistence type="inferred from homology"/>
<dbReference type="Pfam" id="PF12822">
    <property type="entry name" value="ECF_trnsprt"/>
    <property type="match status" value="1"/>
</dbReference>
<evidence type="ECO:0000256" key="8">
    <source>
        <dbReference type="PIRNR" id="PIRNR037778"/>
    </source>
</evidence>
<evidence type="ECO:0000256" key="6">
    <source>
        <dbReference type="ARBA" id="ARBA00022989"/>
    </source>
</evidence>
<dbReference type="PANTHER" id="PTHR38438:SF1">
    <property type="entry name" value="RIBOFLAVIN TRANSPORTER RIBU"/>
    <property type="match status" value="1"/>
</dbReference>
<dbReference type="PANTHER" id="PTHR38438">
    <property type="entry name" value="RIBOFLAVIN TRANSPORTER RIBU"/>
    <property type="match status" value="1"/>
</dbReference>
<evidence type="ECO:0000313" key="10">
    <source>
        <dbReference type="EMBL" id="TGA97148.1"/>
    </source>
</evidence>
<dbReference type="Gene3D" id="1.10.1760.20">
    <property type="match status" value="1"/>
</dbReference>
<feature type="transmembrane region" description="Helical" evidence="9">
    <location>
        <begin position="131"/>
        <end position="152"/>
    </location>
</feature>
<accession>A0A4Z0GM11</accession>
<comment type="function">
    <text evidence="8">Probably a riboflavin-binding protein that interacts with the energy-coupling factor (ECF) ABC-transporter complex.</text>
</comment>
<feature type="transmembrane region" description="Helical" evidence="9">
    <location>
        <begin position="106"/>
        <end position="124"/>
    </location>
</feature>
<organism evidence="10 11">
    <name type="scientific">Sporolactobacillus shoreae</name>
    <dbReference type="NCBI Taxonomy" id="1465501"/>
    <lineage>
        <taxon>Bacteria</taxon>
        <taxon>Bacillati</taxon>
        <taxon>Bacillota</taxon>
        <taxon>Bacilli</taxon>
        <taxon>Bacillales</taxon>
        <taxon>Sporolactobacillaceae</taxon>
        <taxon>Sporolactobacillus</taxon>
    </lineage>
</organism>
<evidence type="ECO:0000313" key="11">
    <source>
        <dbReference type="Proteomes" id="UP000298347"/>
    </source>
</evidence>
<reference evidence="10 11" key="1">
    <citation type="journal article" date="2015" name="Int. J. Syst. Evol. Microbiol.">
        <title>Sporolactobacillus shoreae sp. nov. and Sporolactobacillus spathodeae sp. nov., two spore-forming lactic acid bacteria isolated from tree barks in Thailand.</title>
        <authorList>
            <person name="Thamacharoensuk T."/>
            <person name="Kitahara M."/>
            <person name="Ohkuma M."/>
            <person name="Thongchul N."/>
            <person name="Tanasupawat S."/>
        </authorList>
    </citation>
    <scope>NUCLEOTIDE SEQUENCE [LARGE SCALE GENOMIC DNA]</scope>
    <source>
        <strain evidence="10 11">BK92</strain>
    </source>
</reference>
<gene>
    <name evidence="10" type="ORF">E4665_13055</name>
</gene>
<keyword evidence="6 9" id="KW-1133">Transmembrane helix</keyword>
<evidence type="ECO:0000256" key="3">
    <source>
        <dbReference type="ARBA" id="ARBA00022448"/>
    </source>
</evidence>
<feature type="transmembrane region" description="Helical" evidence="9">
    <location>
        <begin position="164"/>
        <end position="189"/>
    </location>
</feature>
<evidence type="ECO:0000256" key="5">
    <source>
        <dbReference type="ARBA" id="ARBA00022692"/>
    </source>
</evidence>
<keyword evidence="3 8" id="KW-0813">Transport</keyword>
<keyword evidence="5 9" id="KW-0812">Transmembrane</keyword>